<sequence>MSGFRKLVVATAILAATGNGAAWAEDPAFASKAALGEALFFDMDLSKTRSQACASCHQPEYGFADNRGAVSVGDDGVSLGDRNAPTAGYAAFSPRFHRRGDGAWVGGQFLDGRAADLAEQAGGPPLNPVEMGMPDKASVVARLRENDDYVASMQALYGDDIFGDADHAYGAMTDAIAAFETTDYFAPFDSKYDRYLRGEAELTPQEDLGRLLFFSEQFTNCNQCHQLLTSPVSPVETFSNYEYHNIGVPVNAEVREANGLGPGHVDRGLLENPGVDDPAQAGKFKVPTLRNVAVTAPYMHNGVFEDLRTVILFYNKYNSKSAKRQINPETGQQWAAPEVAENLSLEQLTHGPALEDERIDALVAFLKTLTDARYEDLQEE</sequence>
<evidence type="ECO:0000256" key="5">
    <source>
        <dbReference type="ARBA" id="ARBA00023002"/>
    </source>
</evidence>
<feature type="domain" description="Cytochrome c" evidence="9">
    <location>
        <begin position="204"/>
        <end position="370"/>
    </location>
</feature>
<evidence type="ECO:0000256" key="7">
    <source>
        <dbReference type="PROSITE-ProRule" id="PRU00433"/>
    </source>
</evidence>
<evidence type="ECO:0000313" key="11">
    <source>
        <dbReference type="Proteomes" id="UP001195941"/>
    </source>
</evidence>
<dbReference type="InterPro" id="IPR051395">
    <property type="entry name" value="Cytochrome_c_Peroxidase/MauG"/>
</dbReference>
<evidence type="ECO:0000256" key="2">
    <source>
        <dbReference type="ARBA" id="ARBA00022617"/>
    </source>
</evidence>
<feature type="domain" description="Cytochrome c" evidence="9">
    <location>
        <begin position="31"/>
        <end position="147"/>
    </location>
</feature>
<evidence type="ECO:0000313" key="10">
    <source>
        <dbReference type="EMBL" id="MBR9651846.1"/>
    </source>
</evidence>
<evidence type="ECO:0000256" key="6">
    <source>
        <dbReference type="ARBA" id="ARBA00023004"/>
    </source>
</evidence>
<dbReference type="PROSITE" id="PS51007">
    <property type="entry name" value="CYTC"/>
    <property type="match status" value="2"/>
</dbReference>
<dbReference type="PANTHER" id="PTHR30600">
    <property type="entry name" value="CYTOCHROME C PEROXIDASE-RELATED"/>
    <property type="match status" value="1"/>
</dbReference>
<evidence type="ECO:0000256" key="1">
    <source>
        <dbReference type="ARBA" id="ARBA00004196"/>
    </source>
</evidence>
<evidence type="ECO:0000256" key="3">
    <source>
        <dbReference type="ARBA" id="ARBA00022723"/>
    </source>
</evidence>
<dbReference type="InterPro" id="IPR036909">
    <property type="entry name" value="Cyt_c-like_dom_sf"/>
</dbReference>
<comment type="caution">
    <text evidence="10">The sequence shown here is derived from an EMBL/GenBank/DDBJ whole genome shotgun (WGS) entry which is preliminary data.</text>
</comment>
<evidence type="ECO:0000256" key="4">
    <source>
        <dbReference type="ARBA" id="ARBA00022729"/>
    </source>
</evidence>
<name>A0ABS5HS88_9RHOB</name>
<protein>
    <submittedName>
        <fullName evidence="10">Methylamine utilization protein MauG</fullName>
    </submittedName>
</protein>
<evidence type="ECO:0000256" key="8">
    <source>
        <dbReference type="SAM" id="SignalP"/>
    </source>
</evidence>
<accession>A0ABS5HS88</accession>
<evidence type="ECO:0000259" key="9">
    <source>
        <dbReference type="PROSITE" id="PS51007"/>
    </source>
</evidence>
<reference evidence="10 11" key="1">
    <citation type="journal article" date="2021" name="Arch. Microbiol.">
        <title>Thalassobius aquimarinus sp. nov., isolated from the Sea of Japan seashore.</title>
        <authorList>
            <person name="Kurilenko V.V."/>
            <person name="Romanenko L.A."/>
            <person name="Chernysheva N.Y."/>
            <person name="Velansky P.V."/>
            <person name="Tekutyeva L.A."/>
            <person name="Isaeva M.P."/>
            <person name="Mikhailov V.V."/>
        </authorList>
    </citation>
    <scope>NUCLEOTIDE SEQUENCE [LARGE SCALE GENOMIC DNA]</scope>
    <source>
        <strain evidence="10 11">KMM 8518</strain>
    </source>
</reference>
<dbReference type="EMBL" id="JADMKU010000010">
    <property type="protein sequence ID" value="MBR9651846.1"/>
    <property type="molecule type" value="Genomic_DNA"/>
</dbReference>
<dbReference type="RefSeq" id="WP_212701365.1">
    <property type="nucleotide sequence ID" value="NZ_JADMKU010000010.1"/>
</dbReference>
<dbReference type="InterPro" id="IPR009056">
    <property type="entry name" value="Cyt_c-like_dom"/>
</dbReference>
<feature type="chain" id="PRO_5047330208" evidence="8">
    <location>
        <begin position="25"/>
        <end position="380"/>
    </location>
</feature>
<keyword evidence="3 7" id="KW-0479">Metal-binding</keyword>
<dbReference type="Proteomes" id="UP001195941">
    <property type="component" value="Unassembled WGS sequence"/>
</dbReference>
<organism evidence="10 11">
    <name type="scientific">Thalassovita aquimarina</name>
    <dbReference type="NCBI Taxonomy" id="2785917"/>
    <lineage>
        <taxon>Bacteria</taxon>
        <taxon>Pseudomonadati</taxon>
        <taxon>Pseudomonadota</taxon>
        <taxon>Alphaproteobacteria</taxon>
        <taxon>Rhodobacterales</taxon>
        <taxon>Roseobacteraceae</taxon>
        <taxon>Thalassovita</taxon>
    </lineage>
</organism>
<keyword evidence="6 7" id="KW-0408">Iron</keyword>
<dbReference type="SUPFAM" id="SSF46626">
    <property type="entry name" value="Cytochrome c"/>
    <property type="match status" value="2"/>
</dbReference>
<proteinExistence type="predicted"/>
<gene>
    <name evidence="10" type="ORF">IT775_12015</name>
</gene>
<keyword evidence="5" id="KW-0560">Oxidoreductase</keyword>
<dbReference type="Gene3D" id="1.10.760.10">
    <property type="entry name" value="Cytochrome c-like domain"/>
    <property type="match status" value="2"/>
</dbReference>
<dbReference type="PANTHER" id="PTHR30600:SF10">
    <property type="entry name" value="BLL6722 PROTEIN"/>
    <property type="match status" value="1"/>
</dbReference>
<feature type="signal peptide" evidence="8">
    <location>
        <begin position="1"/>
        <end position="24"/>
    </location>
</feature>
<dbReference type="InterPro" id="IPR004852">
    <property type="entry name" value="Di-haem_cyt_c_peroxidsae"/>
</dbReference>
<comment type="subcellular location">
    <subcellularLocation>
        <location evidence="1">Cell envelope</location>
    </subcellularLocation>
</comment>
<dbReference type="Pfam" id="PF03150">
    <property type="entry name" value="CCP_MauG"/>
    <property type="match status" value="1"/>
</dbReference>
<keyword evidence="11" id="KW-1185">Reference proteome</keyword>
<keyword evidence="2 7" id="KW-0349">Heme</keyword>
<keyword evidence="4 8" id="KW-0732">Signal</keyword>